<dbReference type="OrthoDB" id="2678913at2759"/>
<proteinExistence type="predicted"/>
<reference evidence="1 2" key="1">
    <citation type="submission" date="2014-04" db="EMBL/GenBank/DDBJ databases">
        <authorList>
            <consortium name="DOE Joint Genome Institute"/>
            <person name="Kuo A."/>
            <person name="Kohler A."/>
            <person name="Jargeat P."/>
            <person name="Nagy L.G."/>
            <person name="Floudas D."/>
            <person name="Copeland A."/>
            <person name="Barry K.W."/>
            <person name="Cichocki N."/>
            <person name="Veneault-Fourrey C."/>
            <person name="LaButti K."/>
            <person name="Lindquist E.A."/>
            <person name="Lipzen A."/>
            <person name="Lundell T."/>
            <person name="Morin E."/>
            <person name="Murat C."/>
            <person name="Sun H."/>
            <person name="Tunlid A."/>
            <person name="Henrissat B."/>
            <person name="Grigoriev I.V."/>
            <person name="Hibbett D.S."/>
            <person name="Martin F."/>
            <person name="Nordberg H.P."/>
            <person name="Cantor M.N."/>
            <person name="Hua S.X."/>
        </authorList>
    </citation>
    <scope>NUCLEOTIDE SEQUENCE [LARGE SCALE GENOMIC DNA]</scope>
    <source>
        <strain evidence="1 2">Ve08.2h10</strain>
    </source>
</reference>
<keyword evidence="2" id="KW-1185">Reference proteome</keyword>
<organism evidence="1 2">
    <name type="scientific">Paxillus rubicundulus Ve08.2h10</name>
    <dbReference type="NCBI Taxonomy" id="930991"/>
    <lineage>
        <taxon>Eukaryota</taxon>
        <taxon>Fungi</taxon>
        <taxon>Dikarya</taxon>
        <taxon>Basidiomycota</taxon>
        <taxon>Agaricomycotina</taxon>
        <taxon>Agaricomycetes</taxon>
        <taxon>Agaricomycetidae</taxon>
        <taxon>Boletales</taxon>
        <taxon>Paxilineae</taxon>
        <taxon>Paxillaceae</taxon>
        <taxon>Paxillus</taxon>
    </lineage>
</organism>
<protein>
    <submittedName>
        <fullName evidence="1">Uncharacterized protein</fullName>
    </submittedName>
</protein>
<dbReference type="Proteomes" id="UP000054538">
    <property type="component" value="Unassembled WGS sequence"/>
</dbReference>
<accession>A0A0D0BLL6</accession>
<dbReference type="EMBL" id="KN830698">
    <property type="protein sequence ID" value="KIK72557.1"/>
    <property type="molecule type" value="Genomic_DNA"/>
</dbReference>
<dbReference type="HOGENOM" id="CLU_003292_1_1_1"/>
<dbReference type="InParanoid" id="A0A0D0BLL6"/>
<gene>
    <name evidence="1" type="ORF">PAXRUDRAFT_21850</name>
</gene>
<reference evidence="2" key="2">
    <citation type="submission" date="2015-01" db="EMBL/GenBank/DDBJ databases">
        <title>Evolutionary Origins and Diversification of the Mycorrhizal Mutualists.</title>
        <authorList>
            <consortium name="DOE Joint Genome Institute"/>
            <consortium name="Mycorrhizal Genomics Consortium"/>
            <person name="Kohler A."/>
            <person name="Kuo A."/>
            <person name="Nagy L.G."/>
            <person name="Floudas D."/>
            <person name="Copeland A."/>
            <person name="Barry K.W."/>
            <person name="Cichocki N."/>
            <person name="Veneault-Fourrey C."/>
            <person name="LaButti K."/>
            <person name="Lindquist E.A."/>
            <person name="Lipzen A."/>
            <person name="Lundell T."/>
            <person name="Morin E."/>
            <person name="Murat C."/>
            <person name="Riley R."/>
            <person name="Ohm R."/>
            <person name="Sun H."/>
            <person name="Tunlid A."/>
            <person name="Henrissat B."/>
            <person name="Grigoriev I.V."/>
            <person name="Hibbett D.S."/>
            <person name="Martin F."/>
        </authorList>
    </citation>
    <scope>NUCLEOTIDE SEQUENCE [LARGE SCALE GENOMIC DNA]</scope>
    <source>
        <strain evidence="2">Ve08.2h10</strain>
    </source>
</reference>
<sequence>MTFYATAHVGEFTMATLTGFNGRAHMRHADVSILHNHQGLEMHSFHLPYTKLAPSSEDVNWAKQHRCSDPYAALKNHLKVNNPPMNAPLFVYCHGKGHCLLTEKKFLETVSSMAKRAGIKPLHGHSICISSTLEYLLHNVPFKTIKVKDSCAIYASPAHHSQNFPLLHNPSLMLNCFL</sequence>
<evidence type="ECO:0000313" key="1">
    <source>
        <dbReference type="EMBL" id="KIK72557.1"/>
    </source>
</evidence>
<dbReference type="STRING" id="930991.A0A0D0BLL6"/>
<dbReference type="AlphaFoldDB" id="A0A0D0BLL6"/>
<name>A0A0D0BLL6_9AGAM</name>
<evidence type="ECO:0000313" key="2">
    <source>
        <dbReference type="Proteomes" id="UP000054538"/>
    </source>
</evidence>